<evidence type="ECO:0000313" key="1">
    <source>
        <dbReference type="EMBL" id="MDI2112571.1"/>
    </source>
</evidence>
<reference evidence="1" key="1">
    <citation type="submission" date="2023-05" db="EMBL/GenBank/DDBJ databases">
        <title>Whole genome sequence of Commensalibacter sp.</title>
        <authorList>
            <person name="Charoenyingcharoen P."/>
            <person name="Yukphan P."/>
        </authorList>
    </citation>
    <scope>NUCLEOTIDE SEQUENCE</scope>
    <source>
        <strain evidence="1">TBRC 10068</strain>
    </source>
</reference>
<name>A0ABT6Q6Q3_9PROT</name>
<dbReference type="Proteomes" id="UP001431775">
    <property type="component" value="Unassembled WGS sequence"/>
</dbReference>
<accession>A0ABT6Q6Q3</accession>
<protein>
    <submittedName>
        <fullName evidence="1">Uncharacterized protein</fullName>
    </submittedName>
</protein>
<dbReference type="EMBL" id="JASBAN010000001">
    <property type="protein sequence ID" value="MDI2112571.1"/>
    <property type="molecule type" value="Genomic_DNA"/>
</dbReference>
<evidence type="ECO:0000313" key="2">
    <source>
        <dbReference type="Proteomes" id="UP001431775"/>
    </source>
</evidence>
<comment type="caution">
    <text evidence="1">The sequence shown here is derived from an EMBL/GenBank/DDBJ whole genome shotgun (WGS) entry which is preliminary data.</text>
</comment>
<sequence length="49" mass="5566">MKYALLVAIELVCFNNHAFAARQFSQEVLGEIYQSGEFCIEKDPLTAKE</sequence>
<dbReference type="RefSeq" id="WP_281462207.1">
    <property type="nucleotide sequence ID" value="NZ_JASBAN010000001.1"/>
</dbReference>
<keyword evidence="2" id="KW-1185">Reference proteome</keyword>
<gene>
    <name evidence="1" type="ORF">QJV33_04595</name>
</gene>
<organism evidence="1 2">
    <name type="scientific">Commensalibacter nepenthis</name>
    <dbReference type="NCBI Taxonomy" id="3043872"/>
    <lineage>
        <taxon>Bacteria</taxon>
        <taxon>Pseudomonadati</taxon>
        <taxon>Pseudomonadota</taxon>
        <taxon>Alphaproteobacteria</taxon>
        <taxon>Acetobacterales</taxon>
        <taxon>Acetobacteraceae</taxon>
    </lineage>
</organism>
<proteinExistence type="predicted"/>